<feature type="signal peptide" evidence="1">
    <location>
        <begin position="1"/>
        <end position="22"/>
    </location>
</feature>
<accession>A0AAN9DK00</accession>
<gene>
    <name evidence="2" type="ORF">R3I93_002702</name>
</gene>
<keyword evidence="1" id="KW-0732">Signal</keyword>
<feature type="chain" id="PRO_5042858155" evidence="1">
    <location>
        <begin position="23"/>
        <end position="168"/>
    </location>
</feature>
<sequence>MESKTGLLIWCILTTVLVMTDGCNVNRRINYTKPIMENTLNQFLSANRNNNGPWTEPISELDLKNLTTEEKRHRAQCGLHYMQEAVKLIRQHQSELNHTWNPIPGTIHVELKRTNACVVRAIGPCTNGTEKPVFSPTKTYERKQWGVAVLKISVVFLDELENFINHTT</sequence>
<proteinExistence type="predicted"/>
<protein>
    <submittedName>
        <fullName evidence="2">Uncharacterized protein</fullName>
    </submittedName>
</protein>
<dbReference type="EMBL" id="JAYKXH010000003">
    <property type="protein sequence ID" value="KAK7172665.1"/>
    <property type="molecule type" value="Genomic_DNA"/>
</dbReference>
<organism evidence="2 3">
    <name type="scientific">Phoxinus phoxinus</name>
    <name type="common">Eurasian minnow</name>
    <dbReference type="NCBI Taxonomy" id="58324"/>
    <lineage>
        <taxon>Eukaryota</taxon>
        <taxon>Metazoa</taxon>
        <taxon>Chordata</taxon>
        <taxon>Craniata</taxon>
        <taxon>Vertebrata</taxon>
        <taxon>Euteleostomi</taxon>
        <taxon>Actinopterygii</taxon>
        <taxon>Neopterygii</taxon>
        <taxon>Teleostei</taxon>
        <taxon>Ostariophysi</taxon>
        <taxon>Cypriniformes</taxon>
        <taxon>Leuciscidae</taxon>
        <taxon>Phoxininae</taxon>
        <taxon>Phoxinus</taxon>
    </lineage>
</organism>
<keyword evidence="3" id="KW-1185">Reference proteome</keyword>
<dbReference type="Proteomes" id="UP001364617">
    <property type="component" value="Unassembled WGS sequence"/>
</dbReference>
<evidence type="ECO:0000313" key="3">
    <source>
        <dbReference type="Proteomes" id="UP001364617"/>
    </source>
</evidence>
<reference evidence="2 3" key="1">
    <citation type="submission" date="2024-02" db="EMBL/GenBank/DDBJ databases">
        <title>Chromosome-level genome assembly of the Eurasian Minnow (Phoxinus phoxinus).</title>
        <authorList>
            <person name="Oriowo T.O."/>
            <person name="Martin S."/>
            <person name="Stange M."/>
            <person name="Chrysostomakis Y."/>
            <person name="Brown T."/>
            <person name="Winkler S."/>
            <person name="Kukowka S."/>
            <person name="Myers E.W."/>
            <person name="Bohne A."/>
        </authorList>
    </citation>
    <scope>NUCLEOTIDE SEQUENCE [LARGE SCALE GENOMIC DNA]</scope>
    <source>
        <strain evidence="2">ZFMK-TIS-60720</strain>
        <tissue evidence="2">Whole Organism</tissue>
    </source>
</reference>
<dbReference type="AlphaFoldDB" id="A0AAN9DK00"/>
<name>A0AAN9DK00_9TELE</name>
<comment type="caution">
    <text evidence="2">The sequence shown here is derived from an EMBL/GenBank/DDBJ whole genome shotgun (WGS) entry which is preliminary data.</text>
</comment>
<evidence type="ECO:0000313" key="2">
    <source>
        <dbReference type="EMBL" id="KAK7172665.1"/>
    </source>
</evidence>
<evidence type="ECO:0000256" key="1">
    <source>
        <dbReference type="SAM" id="SignalP"/>
    </source>
</evidence>